<feature type="region of interest" description="Disordered" evidence="9">
    <location>
        <begin position="2686"/>
        <end position="2840"/>
    </location>
</feature>
<feature type="coiled-coil region" evidence="8">
    <location>
        <begin position="3765"/>
        <end position="3792"/>
    </location>
</feature>
<dbReference type="InterPro" id="IPR040745">
    <property type="entry name" value="Ankyrin_UPA"/>
</dbReference>
<feature type="compositionally biased region" description="Polar residues" evidence="9">
    <location>
        <begin position="4765"/>
        <end position="4790"/>
    </location>
</feature>
<feature type="region of interest" description="Disordered" evidence="9">
    <location>
        <begin position="3836"/>
        <end position="4106"/>
    </location>
</feature>
<feature type="compositionally biased region" description="Basic and acidic residues" evidence="9">
    <location>
        <begin position="2688"/>
        <end position="2726"/>
    </location>
</feature>
<dbReference type="PANTHER" id="PTHR24123">
    <property type="entry name" value="ANKYRIN REPEAT-CONTAINING"/>
    <property type="match status" value="1"/>
</dbReference>
<feature type="compositionally biased region" description="Basic and acidic residues" evidence="9">
    <location>
        <begin position="2799"/>
        <end position="2825"/>
    </location>
</feature>
<feature type="repeat" description="ANK" evidence="7">
    <location>
        <begin position="515"/>
        <end position="547"/>
    </location>
</feature>
<feature type="repeat" description="ANK" evidence="7">
    <location>
        <begin position="317"/>
        <end position="349"/>
    </location>
</feature>
<dbReference type="PROSITE" id="PS50297">
    <property type="entry name" value="ANK_REP_REGION"/>
    <property type="match status" value="20"/>
</dbReference>
<feature type="compositionally biased region" description="Basic and acidic residues" evidence="9">
    <location>
        <begin position="2777"/>
        <end position="2792"/>
    </location>
</feature>
<evidence type="ECO:0000259" key="10">
    <source>
        <dbReference type="PROSITE" id="PS51145"/>
    </source>
</evidence>
<dbReference type="Pfam" id="PF12796">
    <property type="entry name" value="Ank_2"/>
    <property type="match status" value="6"/>
</dbReference>
<feature type="compositionally biased region" description="Low complexity" evidence="9">
    <location>
        <begin position="4032"/>
        <end position="4056"/>
    </location>
</feature>
<name>A0ABD2CI40_VESMC</name>
<feature type="compositionally biased region" description="Acidic residues" evidence="9">
    <location>
        <begin position="3863"/>
        <end position="3874"/>
    </location>
</feature>
<dbReference type="Pfam" id="PF00023">
    <property type="entry name" value="Ank"/>
    <property type="match status" value="7"/>
</dbReference>
<dbReference type="InterPro" id="IPR000906">
    <property type="entry name" value="ZU5_dom"/>
</dbReference>
<evidence type="ECO:0000313" key="11">
    <source>
        <dbReference type="EMBL" id="KAL2743898.1"/>
    </source>
</evidence>
<feature type="repeat" description="ANK" evidence="7">
    <location>
        <begin position="251"/>
        <end position="283"/>
    </location>
</feature>
<feature type="region of interest" description="Disordered" evidence="9">
    <location>
        <begin position="4723"/>
        <end position="4790"/>
    </location>
</feature>
<evidence type="ECO:0000256" key="2">
    <source>
        <dbReference type="ARBA" id="ARBA00004496"/>
    </source>
</evidence>
<evidence type="ECO:0000256" key="3">
    <source>
        <dbReference type="ARBA" id="ARBA00022490"/>
    </source>
</evidence>
<feature type="region of interest" description="Disordered" evidence="9">
    <location>
        <begin position="3155"/>
        <end position="3285"/>
    </location>
</feature>
<feature type="compositionally biased region" description="Basic and acidic residues" evidence="9">
    <location>
        <begin position="3155"/>
        <end position="3167"/>
    </location>
</feature>
<feature type="repeat" description="ANK" evidence="7">
    <location>
        <begin position="449"/>
        <end position="481"/>
    </location>
</feature>
<evidence type="ECO:0000256" key="9">
    <source>
        <dbReference type="SAM" id="MobiDB-lite"/>
    </source>
</evidence>
<keyword evidence="5 7" id="KW-0040">ANK repeat</keyword>
<feature type="region of interest" description="Disordered" evidence="9">
    <location>
        <begin position="2906"/>
        <end position="2974"/>
    </location>
</feature>
<feature type="region of interest" description="Disordered" evidence="9">
    <location>
        <begin position="1425"/>
        <end position="1453"/>
    </location>
</feature>
<feature type="compositionally biased region" description="Low complexity" evidence="9">
    <location>
        <begin position="2826"/>
        <end position="2840"/>
    </location>
</feature>
<feature type="repeat" description="ANK" evidence="7">
    <location>
        <begin position="482"/>
        <end position="514"/>
    </location>
</feature>
<dbReference type="FunFam" id="2.60.220.30:FF:000009">
    <property type="entry name" value="Ankyrin 2, isoform G"/>
    <property type="match status" value="1"/>
</dbReference>
<feature type="compositionally biased region" description="Basic and acidic residues" evidence="9">
    <location>
        <begin position="2734"/>
        <end position="2763"/>
    </location>
</feature>
<dbReference type="FunFam" id="1.25.40.20:FF:000001">
    <property type="entry name" value="Ankyrin-2 isoform 2"/>
    <property type="match status" value="1"/>
</dbReference>
<feature type="repeat" description="ANK" evidence="7">
    <location>
        <begin position="383"/>
        <end position="415"/>
    </location>
</feature>
<evidence type="ECO:0000313" key="12">
    <source>
        <dbReference type="Proteomes" id="UP001607303"/>
    </source>
</evidence>
<evidence type="ECO:0000256" key="4">
    <source>
        <dbReference type="ARBA" id="ARBA00022737"/>
    </source>
</evidence>
<dbReference type="InterPro" id="IPR036770">
    <property type="entry name" value="Ankyrin_rpt-contain_sf"/>
</dbReference>
<dbReference type="Pfam" id="PF17809">
    <property type="entry name" value="UPA_2"/>
    <property type="match status" value="1"/>
</dbReference>
<feature type="repeat" description="ANK" evidence="7">
    <location>
        <begin position="548"/>
        <end position="580"/>
    </location>
</feature>
<feature type="compositionally biased region" description="Low complexity" evidence="9">
    <location>
        <begin position="3961"/>
        <end position="3970"/>
    </location>
</feature>
<feature type="region of interest" description="Disordered" evidence="9">
    <location>
        <begin position="4576"/>
        <end position="4600"/>
    </location>
</feature>
<feature type="repeat" description="ANK" evidence="7">
    <location>
        <begin position="123"/>
        <end position="155"/>
    </location>
</feature>
<feature type="compositionally biased region" description="Polar residues" evidence="9">
    <location>
        <begin position="4585"/>
        <end position="4598"/>
    </location>
</feature>
<accession>A0ABD2CI40</accession>
<feature type="repeat" description="ANK" evidence="7">
    <location>
        <begin position="218"/>
        <end position="250"/>
    </location>
</feature>
<feature type="region of interest" description="Disordered" evidence="9">
    <location>
        <begin position="4367"/>
        <end position="4392"/>
    </location>
</feature>
<keyword evidence="8" id="KW-0175">Coiled coil</keyword>
<feature type="compositionally biased region" description="Polar residues" evidence="9">
    <location>
        <begin position="2765"/>
        <end position="2775"/>
    </location>
</feature>
<feature type="compositionally biased region" description="Polar residues" evidence="9">
    <location>
        <begin position="3461"/>
        <end position="3477"/>
    </location>
</feature>
<feature type="compositionally biased region" description="Basic and acidic residues" evidence="9">
    <location>
        <begin position="3589"/>
        <end position="3640"/>
    </location>
</feature>
<feature type="repeat" description="ANK" evidence="7">
    <location>
        <begin position="350"/>
        <end position="382"/>
    </location>
</feature>
<reference evidence="11 12" key="1">
    <citation type="journal article" date="2024" name="Ann. Entomol. Soc. Am.">
        <title>Genomic analyses of the southern and eastern yellowjacket wasps (Hymenoptera: Vespidae) reveal evolutionary signatures of social life.</title>
        <authorList>
            <person name="Catto M.A."/>
            <person name="Caine P.B."/>
            <person name="Orr S.E."/>
            <person name="Hunt B.G."/>
            <person name="Goodisman M.A.D."/>
        </authorList>
    </citation>
    <scope>NUCLEOTIDE SEQUENCE [LARGE SCALE GENOMIC DNA]</scope>
    <source>
        <strain evidence="11">232</strain>
        <tissue evidence="11">Head and thorax</tissue>
    </source>
</reference>
<feature type="compositionally biased region" description="Basic and acidic residues" evidence="9">
    <location>
        <begin position="2955"/>
        <end position="2974"/>
    </location>
</feature>
<comment type="caution">
    <text evidence="11">The sequence shown here is derived from an EMBL/GenBank/DDBJ whole genome shotgun (WGS) entry which is preliminary data.</text>
</comment>
<feature type="repeat" description="ANK" evidence="7">
    <location>
        <begin position="647"/>
        <end position="679"/>
    </location>
</feature>
<feature type="region of interest" description="Disordered" evidence="9">
    <location>
        <begin position="2308"/>
        <end position="2487"/>
    </location>
</feature>
<dbReference type="GO" id="GO:0005737">
    <property type="term" value="C:cytoplasm"/>
    <property type="evidence" value="ECO:0007669"/>
    <property type="project" value="UniProtKB-SubCell"/>
</dbReference>
<feature type="compositionally biased region" description="Basic residues" evidence="9">
    <location>
        <begin position="3941"/>
        <end position="3952"/>
    </location>
</feature>
<keyword evidence="12" id="KW-1185">Reference proteome</keyword>
<feature type="repeat" description="ANK" evidence="7">
    <location>
        <begin position="713"/>
        <end position="745"/>
    </location>
</feature>
<evidence type="ECO:0000256" key="1">
    <source>
        <dbReference type="ARBA" id="ARBA00004370"/>
    </source>
</evidence>
<feature type="compositionally biased region" description="Basic and acidic residues" evidence="9">
    <location>
        <begin position="2906"/>
        <end position="2933"/>
    </location>
</feature>
<evidence type="ECO:0000256" key="7">
    <source>
        <dbReference type="PROSITE-ProRule" id="PRU00023"/>
    </source>
</evidence>
<evidence type="ECO:0000256" key="8">
    <source>
        <dbReference type="SAM" id="Coils"/>
    </source>
</evidence>
<feature type="repeat" description="ANK" evidence="7">
    <location>
        <begin position="680"/>
        <end position="712"/>
    </location>
</feature>
<dbReference type="GO" id="GO:0016020">
    <property type="term" value="C:membrane"/>
    <property type="evidence" value="ECO:0007669"/>
    <property type="project" value="UniProtKB-SubCell"/>
</dbReference>
<dbReference type="Gene3D" id="1.25.40.20">
    <property type="entry name" value="Ankyrin repeat-containing domain"/>
    <property type="match status" value="3"/>
</dbReference>
<feature type="repeat" description="ANK" evidence="7">
    <location>
        <begin position="156"/>
        <end position="181"/>
    </location>
</feature>
<feature type="compositionally biased region" description="Polar residues" evidence="9">
    <location>
        <begin position="2935"/>
        <end position="2954"/>
    </location>
</feature>
<dbReference type="PROSITE" id="PS51145">
    <property type="entry name" value="ZU5"/>
    <property type="match status" value="2"/>
</dbReference>
<feature type="repeat" description="ANK" evidence="7">
    <location>
        <begin position="614"/>
        <end position="646"/>
    </location>
</feature>
<dbReference type="InterPro" id="IPR002110">
    <property type="entry name" value="Ankyrin_rpt"/>
</dbReference>
<dbReference type="Gene3D" id="2.60.220.30">
    <property type="match status" value="2"/>
</dbReference>
<dbReference type="PRINTS" id="PR01415">
    <property type="entry name" value="ANKYRIN"/>
</dbReference>
<comment type="subcellular location">
    <subcellularLocation>
        <location evidence="2">Cytoplasm</location>
    </subcellularLocation>
    <subcellularLocation>
        <location evidence="1">Membrane</location>
    </subcellularLocation>
</comment>
<dbReference type="InterPro" id="IPR051165">
    <property type="entry name" value="Multifunctional_ANK_Repeat"/>
</dbReference>
<feature type="region of interest" description="Disordered" evidence="9">
    <location>
        <begin position="1975"/>
        <end position="2002"/>
    </location>
</feature>
<feature type="region of interest" description="Disordered" evidence="9">
    <location>
        <begin position="4663"/>
        <end position="4694"/>
    </location>
</feature>
<feature type="compositionally biased region" description="Polar residues" evidence="9">
    <location>
        <begin position="3983"/>
        <end position="4007"/>
    </location>
</feature>
<protein>
    <submittedName>
        <fullName evidence="11">Ankyrin-2-like isoform X2</fullName>
    </submittedName>
</protein>
<feature type="compositionally biased region" description="Basic and acidic residues" evidence="9">
    <location>
        <begin position="4070"/>
        <end position="4086"/>
    </location>
</feature>
<feature type="repeat" description="ANK" evidence="7">
    <location>
        <begin position="416"/>
        <end position="448"/>
    </location>
</feature>
<feature type="repeat" description="ANK" evidence="7">
    <location>
        <begin position="90"/>
        <end position="122"/>
    </location>
</feature>
<feature type="compositionally biased region" description="Basic and acidic residues" evidence="9">
    <location>
        <begin position="3196"/>
        <end position="3211"/>
    </location>
</feature>
<dbReference type="SUPFAM" id="SSF48403">
    <property type="entry name" value="Ankyrin repeat"/>
    <property type="match status" value="3"/>
</dbReference>
<feature type="compositionally biased region" description="Polar residues" evidence="9">
    <location>
        <begin position="4725"/>
        <end position="4736"/>
    </location>
</feature>
<keyword evidence="3" id="KW-0963">Cytoplasm</keyword>
<organism evidence="11 12">
    <name type="scientific">Vespula maculifrons</name>
    <name type="common">Eastern yellow jacket</name>
    <name type="synonym">Wasp</name>
    <dbReference type="NCBI Taxonomy" id="7453"/>
    <lineage>
        <taxon>Eukaryota</taxon>
        <taxon>Metazoa</taxon>
        <taxon>Ecdysozoa</taxon>
        <taxon>Arthropoda</taxon>
        <taxon>Hexapoda</taxon>
        <taxon>Insecta</taxon>
        <taxon>Pterygota</taxon>
        <taxon>Neoptera</taxon>
        <taxon>Endopterygota</taxon>
        <taxon>Hymenoptera</taxon>
        <taxon>Apocrita</taxon>
        <taxon>Aculeata</taxon>
        <taxon>Vespoidea</taxon>
        <taxon>Vespidae</taxon>
        <taxon>Vespinae</taxon>
        <taxon>Vespula</taxon>
    </lineage>
</organism>
<feature type="region of interest" description="Disordered" evidence="9">
    <location>
        <begin position="1544"/>
        <end position="1564"/>
    </location>
</feature>
<sequence length="4790" mass="539127">MPYTTFELGITISLNRENTKNRADDTTAFLRAARSGNLEKVIEYLDTDLDINTANSNGLNALHLASKDGHVEIVTELLKRGAKVDAATKKGNTALHIASLAGQAEIVSILIQYGAAVNIQSQNGFTPLYMAAQENHDQVVKLLLSNGANQSLATEDGFTPLAVAMQQGHDKVVSVLLENDSKGKVRLPALHIAAKKDDCKAADLLLQNDHKPDVTSKSGFTPLHIAAHYGNEEIARLLIKRGADVNYLAKHNISPLHVAAKWGKNNMVKILLENSAQIDAKTRDGLTPLHCAARSGHEEVVNTLLENSAPISARTKNGLAPLHMASQGDHVDAARALLYHRAPVDEVTIDYLTSLHVAAHCGHVRVAKLLLDRKADPNARALNGFTPLHIACKKNRIKVVELLLKHGASIESTTESGLTPLHVASFMGCMNIVIFLLQHEANPDVPTVRGETPLHLAARANQTDIIRILLRNGAKVDARAREQQTPLHIASRLGNIDIVMLLLQHGAAVDTTTKDMHTALHIAAKEGQEEVAAILVENNASVKATTKNGFTPLHIAAKYGNMNVAKILLQKDSKLDAQGKNDITPLHLACHYDHPNVANLLLEKGASPHLASQNGHTPLHIAARKNQMDIASTLLEGGANANAESKAGFTPLHLSSQKGHYDMTNLLIEHGADPNHKAKNGLTALHLCAQEDFVRVASILVKNDANVESQTETGYRPIHVAAHFGNLSMIRFLLKHNAEIDVRTAQNYTPLHQAAQQGHAHVVSALLEGNASHKARTNDGLTALNIAQKLGYISVMEVLKGMPYDNLVPDNKNWEEKYKVIAPESLQETSLMSDSDDEGASDALISEQPYKYLTADLMKSLRDDSLPIDVTKDDPIHRQVTKEEKQEFTQSNNYCLAENFDSNDALNLGFLVSFLVDARGGAMKGCRHSGVRIIVPPRRATMPLRVTCRLVKPSKVANPPPLMEGEALATRIIEMGPNVLYANVILYRPVLIDIPHFASIRGKEREIIILRSENGETWKEHDNSVDNDDTLLNTPHDPQMNAAHSGRITRIITSDFPQYFAIVTRIKQEVHVIGAEGGILMSSVANDVQAVFPPGALTKKIKVGLQAHVIPAELTAKLLGNCVAVSPVITIEPRRRKFHKPITLTIPVPQAANKGMINQYGGETPTLRLLCSIAGGTSEAQWEDVTGSTPLTFMNDRVSFTTTVSARFWLMDCRNISEVPKMATELYKESLFVPYITNFVIYSKRMDTLEATLRILCMTDGKEGMHTLERQEEFLEIVKSRDVEALHGKDLYIEFSGNLIPVTKSGVQLKFTFKAFRQNRLSFHVKVRDPLLDPVARMLFMREPKVAKGEPPQQPICVLNIVLPEVTSKIEIQKKLTAVYEDSNIISQKMDFYKSKYGMEQKEKGDQPKDTSPSEEKFIADTLQKEQTGQANTMNETSPTIDVNNEKDKTENDKSSVCKITTDLCELKQINCEIGAKEVSQSCSINSCNEEDKVKNENRSNPSNEPREEQKNDQQNVAKDGDEKNYNECCALEDNLQKIKQCCQSPSRGKETTSMKQKRKSRSTRRRLNAMINNTSLHFSDTDSEGELVIMEAYARTPSPAKSRGPVISVTMEDIESVDKFDTNPRCLTILSTPEMNISRRGSFAENLTDVDEIYASEPENEQNTEGRKSLTVTGVTYQGETDVEDISNDEDEPVIYVTPRLDILCEFGGETITTKEGNGPFSVEIRSRMSKEIEDTEVRNSSDIVIMPGTDSEDMEVSDEDDLQIASCSQRDLFEDLDVLAASHIVMTNVNKTDNMLAVKDIQEDITIGDYAATIHESFAQKAACPLESVDATGQQEHDLSPSVEKQTYSEKRKFWEDISKKRESYQRSESEVSRTSQLTVNESDSEYMQNVVSEEEITEVTSVGSDTMENVNIPDISECSVAEKAHYFEEQIQKELSKVPAKLQQQDSVKLEKDKSVKVKRTEKSIDVGQVEMMRDVEHEGKELKSSHVEEKDKDESDKLRKEDFKGEEIIYKERIDEFVRKEYQEKLVVGLEKKVELHREVRDIEDKKEDERKESELKKKKEEEEIKKKAAELQKKLEEEEAKRKETEKKEEEEAKKKEEEEAKKKKEEEEAKRKAAELKKKKEEEEAKKKEEEAKKKKEEEEAKKKKEEEEAKKKEEEEAKKKKEEEEAKKKKEEEEAKKKKEEEEAKKKKEEEEAKKKEEEAKRKEAELKKKKEEEAKKKEEEAKKKKEEEEAKKKKEEEEAKKKKEEEEAKMKEEEAKKKKEEEEAKKKKEEEEANRKEAELKKKKEEEEIKRKEIELKKKQEEEEAKRKKEEEEAKRRKEEEEAKKKKLEEEAKRIKEEEETKRKEAELKKKQEEEEAKRRKEEEEAKKKKQEEEVKKKREEEETKRKEVELMKKQEEEEAKRRKEEEAKKKKLEEEAKMKKEEEEAKKKEEEVKKKETELKKKQEEEEAKKKETDLKKKQEEEAKKSESKRKEEMELQKEAYEELEKHVEKATLVQILPEQLERSIEEAREIHQKELPEHIDRIVEKHELELQKEYLMERGESSTESPKHSMEIAGKESELMQIHSKQTEHKEDISMQDKGLGKDVSTGRRVIKEETTIIWKVQEDGSLVQEKVTKTVQIEGDEDVPVTTEIMNVPETSLEPKVLYEAHYTAADLEEKLKEDTKIEISKKDQVTAFIPEVQKEKTEDLEKEKLEEDKIPLQKSTIESDSKLTKKEFESRIPISMAKVEKDRNHKESRSKTSTESKRLLEKSEIDKSSAPQEEPSITSPVDKKKEFESRIPKRIIDTSATKSSEKDIKKGYHVKTETETCTVTEKKSSSQETTSKSETQTFSKTFTDPHKAFKLLEDMSEKDTIKLSKVDHKASSKLEKKEVVSSEISKGTDKYIVHEEKEQIECKKLSESKMKKESSTETVEKEESKSKKVDETAVQKMSINLQDGQETIDASASKNRVEAKKEQLSKKLEDKEGIMTEESGVSRLKESDIDIAVRIHKEDVEKKKVEDTGEPPVTSKIFEDLGKVEMVTKGESHKETVESFDARHFIPSSKVEEKLVSVKKDGKPEEKAQVLSHETLEEKQRRAAKEIEARQIVECLIESIENEITKRSSITEDPKAAIVDSNYLQQVIKESVETDHEKLADDLTKKFESIMKRTMDEELVESTKDTDSTAESAKLRSSIHEEEKRSTRDSMSISEDITKDEESSLHDKDESFLLSSSQARLPERDITMSPSSISDQIELEETMDVDTNELEDITKPTSSPQSEKLRSDRSSAQAESLQRESYEPQYDISLPKDRIYDVSGARVLEIVEPGIDSQSRQDSVDVPSLEMDEYKISEDTGKTISSLHESAAVDSLERIAQERDMTFSPSTVSEDINVDYSLVHEQIPTTTTEKYEVSVKRADSFEIESPPLVSPRLKIRHDLEIKPVNWMIGDEKIEISETLQPSQVFNQELEEYETTIKKQRLSSQSESADLEQESATKSSEDPSVIESIKESITTGDTTVTTVIKTKKFTVIPVSDQDIESELIENKLEVSCQELVDTLKREYEAKTPTEDLTVSIRRPLSLEEAKIKLSEMKLVESSKIETTTDQLEISSEKESIDTAKEITSVSEEKSETKEEVTEQIGKDEEIGGEPLTEKYEDDTVKDTTMTKNGLSLEKIAEPSKEDVKLLEDTQTQDIAAGGTLEDDVDKAVHVDDLAKEWTEPSLTKIKVSSDDYKRHVEKGFEKREKAARASTVTSSDTCAFKLKKDDLPGVDLSSRYAITVLDQVVKKEIAEVKESLEAARQDLIEELSENSETVIQIKDSPSEFQFKLQPESIPNDLPFLYRPPSLEQIAVDIEGMKTESLITSEEKPDESKRDEKEIPATESGSEEIELEASGDEMDKEKVCMDIEMELDKSETETLSAVHEESKEDDDTRPSPVPASRSCSDVEYKDESSSSLHPPQPVPRRRHKPARASKKVTSESEVDPGSSSGESSNYQSCDYEIGSGSRPSSSDVEALQSATMPPSGTTSEYETAMMSVEHSTTSRPTSQEYQTAVSTLSSRESMKSLSSFSSGHLGSIDSTSELSETLVASEADADKGEEHEDLERAFDEEHAESDSSGSDIPMDDAMDKIDSNIPCRMKRSSEMIFQQIMDDNAALDTDLDEPILEQDTKGVDFATSAFVVTPGAVQSVDIMTARVTEDGVQSVSTQVISTQVTTSTTEIPAEETTLKTTVGTEIDDKPSDESLEMLSMEPDSLEPKSGISVTADESTETVMQTSARSIIQQASMSTSSTSGLSLDTVIEKAKSERSESPGSDSFELVDKPDIIDDFVVIEEVGREAEEFDSEGKSIRITAIPQVSSKQYDRDLENLITENKEDSQVSTSQTSRNNELFDFESEESPPQASNDDQYSQSYSDEEPYETGKKWIEMQFHADARVYDIEYDRGPLEDIKEEEITDFEAGSSRFGSLGSHKESIGSVGSMRGSFGSTPDYDVLAGKKYFTKPSDHDTVSLSSLQEFEHLESAVAAENSKRLQCGSQDSINNGSLPRRYMTGRSGHGDDISLSSLKDFEGLERACREAHLIELRAREEEDLLEHESPENRYKMESLQRKSEISATGSINPSTSGSDDYEKRIKEIDEIIRIAQSNVERLDRQDDTTEDISQIEITDIEKTGSEAIVPVVTEAEDIQRAKDTNIMETSTDSLELEDNADKKHPLCQSSDSLEMKTTLDFPSLSSDSLNNVRDTRDAQLDVAEQFSNGRRMSSDSLDVPIIEQPDNEIQEESNNRSERPAVDNSVGQSSSTETNIAKQDTTKLPPSSKT</sequence>
<feature type="repeat" description="ANK" evidence="7">
    <location>
        <begin position="284"/>
        <end position="316"/>
    </location>
</feature>
<dbReference type="PROSITE" id="PS50088">
    <property type="entry name" value="ANK_REPEAT"/>
    <property type="match status" value="21"/>
</dbReference>
<feature type="repeat" description="ANK" evidence="7">
    <location>
        <begin position="581"/>
        <end position="613"/>
    </location>
</feature>
<feature type="region of interest" description="Disordered" evidence="9">
    <location>
        <begin position="3456"/>
        <end position="3484"/>
    </location>
</feature>
<dbReference type="SMART" id="SM00248">
    <property type="entry name" value="ANK"/>
    <property type="match status" value="23"/>
</dbReference>
<dbReference type="FunFam" id="1.25.40.20:FF:000095">
    <property type="entry name" value="Ankyrin 2, isoform J"/>
    <property type="match status" value="1"/>
</dbReference>
<feature type="compositionally biased region" description="Basic and acidic residues" evidence="9">
    <location>
        <begin position="1444"/>
        <end position="1453"/>
    </location>
</feature>
<evidence type="ECO:0000256" key="6">
    <source>
        <dbReference type="ARBA" id="ARBA00023136"/>
    </source>
</evidence>
<feature type="compositionally biased region" description="Basic and acidic residues" evidence="9">
    <location>
        <begin position="2575"/>
        <end position="2591"/>
    </location>
</feature>
<feature type="compositionally biased region" description="Polar residues" evidence="9">
    <location>
        <begin position="1425"/>
        <end position="1443"/>
    </location>
</feature>
<keyword evidence="4" id="KW-0677">Repeat</keyword>
<dbReference type="PANTHER" id="PTHR24123:SF141">
    <property type="entry name" value="ANKYRIN 2, ISOFORM U"/>
    <property type="match status" value="1"/>
</dbReference>
<feature type="region of interest" description="Disordered" evidence="9">
    <location>
        <begin position="3584"/>
        <end position="3650"/>
    </location>
</feature>
<feature type="compositionally biased region" description="Acidic residues" evidence="9">
    <location>
        <begin position="3237"/>
        <end position="3251"/>
    </location>
</feature>
<feature type="region of interest" description="Disordered" evidence="9">
    <location>
        <begin position="1490"/>
        <end position="1520"/>
    </location>
</feature>
<feature type="repeat" description="ANK" evidence="7">
    <location>
        <begin position="746"/>
        <end position="778"/>
    </location>
</feature>
<feature type="domain" description="ZU5" evidence="10">
    <location>
        <begin position="910"/>
        <end position="1065"/>
    </location>
</feature>
<feature type="domain" description="ZU5" evidence="10">
    <location>
        <begin position="1067"/>
        <end position="1207"/>
    </location>
</feature>
<feature type="compositionally biased region" description="Basic and acidic residues" evidence="9">
    <location>
        <begin position="3875"/>
        <end position="3911"/>
    </location>
</feature>
<evidence type="ECO:0000256" key="5">
    <source>
        <dbReference type="ARBA" id="ARBA00023043"/>
    </source>
</evidence>
<feature type="repeat" description="ANK" evidence="7">
    <location>
        <begin position="57"/>
        <end position="89"/>
    </location>
</feature>
<feature type="region of interest" description="Disordered" evidence="9">
    <location>
        <begin position="2043"/>
        <end position="2295"/>
    </location>
</feature>
<dbReference type="SMART" id="SM00218">
    <property type="entry name" value="ZU5"/>
    <property type="match status" value="1"/>
</dbReference>
<feature type="compositionally biased region" description="Basic and acidic residues" evidence="9">
    <location>
        <begin position="3843"/>
        <end position="3858"/>
    </location>
</feature>
<feature type="compositionally biased region" description="Polar residues" evidence="9">
    <location>
        <begin position="4015"/>
        <end position="4031"/>
    </location>
</feature>
<gene>
    <name evidence="11" type="ORF">V1477_007774</name>
</gene>
<keyword evidence="6" id="KW-0472">Membrane</keyword>
<dbReference type="FunFam" id="1.25.40.20:FF:000003">
    <property type="entry name" value="Ankyrin, isoform B"/>
    <property type="match status" value="1"/>
</dbReference>
<dbReference type="EMBL" id="JAYRBN010000053">
    <property type="protein sequence ID" value="KAL2743898.1"/>
    <property type="molecule type" value="Genomic_DNA"/>
</dbReference>
<dbReference type="Proteomes" id="UP001607303">
    <property type="component" value="Unassembled WGS sequence"/>
</dbReference>
<feature type="compositionally biased region" description="Basic and acidic residues" evidence="9">
    <location>
        <begin position="3178"/>
        <end position="3188"/>
    </location>
</feature>
<feature type="region of interest" description="Disordered" evidence="9">
    <location>
        <begin position="2571"/>
        <end position="2594"/>
    </location>
</feature>
<dbReference type="Pfam" id="PF00791">
    <property type="entry name" value="ZU5"/>
    <property type="match status" value="2"/>
</dbReference>
<proteinExistence type="predicted"/>
<dbReference type="FunFam" id="2.60.220.30:FF:000001">
    <property type="entry name" value="Ankyrin-3 isoform 2"/>
    <property type="match status" value="1"/>
</dbReference>
<dbReference type="Gene3D" id="2.60.40.2660">
    <property type="match status" value="1"/>
</dbReference>